<sequence>MNMLNMMNMNMTMNMIMNMIINKIMAMDTNTTMNVTMTVIMNMTLTKPVLLKFAKVSMLAEANVILQQHLLEIDEKSVVRKMFYSSCSKDHHVFACTPPTDSGYKIDIR</sequence>
<evidence type="ECO:0000313" key="2">
    <source>
        <dbReference type="Proteomes" id="UP000092445"/>
    </source>
</evidence>
<accession>A0A1A9Z0J4</accession>
<keyword evidence="2" id="KW-1185">Reference proteome</keyword>
<reference evidence="2" key="1">
    <citation type="submission" date="2014-03" db="EMBL/GenBank/DDBJ databases">
        <authorList>
            <person name="Aksoy S."/>
            <person name="Warren W."/>
            <person name="Wilson R.K."/>
        </authorList>
    </citation>
    <scope>NUCLEOTIDE SEQUENCE [LARGE SCALE GENOMIC DNA]</scope>
    <source>
        <strain evidence="2">IAEA</strain>
    </source>
</reference>
<dbReference type="VEuPathDB" id="VectorBase:GPAI000336"/>
<name>A0A1A9Z0J4_GLOPL</name>
<evidence type="ECO:0000313" key="1">
    <source>
        <dbReference type="EnsemblMetazoa" id="GPAI000336-PA"/>
    </source>
</evidence>
<proteinExistence type="predicted"/>
<dbReference type="AlphaFoldDB" id="A0A1A9Z0J4"/>
<dbReference type="EnsemblMetazoa" id="GPAI000336-RA">
    <property type="protein sequence ID" value="GPAI000336-PA"/>
    <property type="gene ID" value="GPAI000336"/>
</dbReference>
<protein>
    <submittedName>
        <fullName evidence="1">Uncharacterized protein</fullName>
    </submittedName>
</protein>
<organism evidence="1 2">
    <name type="scientific">Glossina pallidipes</name>
    <name type="common">Tsetse fly</name>
    <dbReference type="NCBI Taxonomy" id="7398"/>
    <lineage>
        <taxon>Eukaryota</taxon>
        <taxon>Metazoa</taxon>
        <taxon>Ecdysozoa</taxon>
        <taxon>Arthropoda</taxon>
        <taxon>Hexapoda</taxon>
        <taxon>Insecta</taxon>
        <taxon>Pterygota</taxon>
        <taxon>Neoptera</taxon>
        <taxon>Endopterygota</taxon>
        <taxon>Diptera</taxon>
        <taxon>Brachycera</taxon>
        <taxon>Muscomorpha</taxon>
        <taxon>Hippoboscoidea</taxon>
        <taxon>Glossinidae</taxon>
        <taxon>Glossina</taxon>
    </lineage>
</organism>
<reference evidence="1" key="2">
    <citation type="submission" date="2020-05" db="UniProtKB">
        <authorList>
            <consortium name="EnsemblMetazoa"/>
        </authorList>
    </citation>
    <scope>IDENTIFICATION</scope>
    <source>
        <strain evidence="1">IAEA</strain>
    </source>
</reference>
<dbReference type="Proteomes" id="UP000092445">
    <property type="component" value="Unassembled WGS sequence"/>
</dbReference>